<dbReference type="GO" id="GO:0004016">
    <property type="term" value="F:adenylate cyclase activity"/>
    <property type="evidence" value="ECO:0007669"/>
    <property type="project" value="TreeGrafter"/>
</dbReference>
<dbReference type="InterPro" id="IPR027417">
    <property type="entry name" value="P-loop_NTPase"/>
</dbReference>
<dbReference type="GO" id="GO:0006355">
    <property type="term" value="P:regulation of DNA-templated transcription"/>
    <property type="evidence" value="ECO:0007669"/>
    <property type="project" value="InterPro"/>
</dbReference>
<dbReference type="Pfam" id="PF00196">
    <property type="entry name" value="GerE"/>
    <property type="match status" value="1"/>
</dbReference>
<dbReference type="PRINTS" id="PR00038">
    <property type="entry name" value="HTHLUXR"/>
</dbReference>
<dbReference type="CDD" id="cd06170">
    <property type="entry name" value="LuxR_C_like"/>
    <property type="match status" value="1"/>
</dbReference>
<dbReference type="SUPFAM" id="SSF52540">
    <property type="entry name" value="P-loop containing nucleoside triphosphate hydrolases"/>
    <property type="match status" value="1"/>
</dbReference>
<dbReference type="GO" id="GO:0003677">
    <property type="term" value="F:DNA binding"/>
    <property type="evidence" value="ECO:0007669"/>
    <property type="project" value="InterPro"/>
</dbReference>
<dbReference type="Gene3D" id="1.10.10.10">
    <property type="entry name" value="Winged helix-like DNA-binding domain superfamily/Winged helix DNA-binding domain"/>
    <property type="match status" value="1"/>
</dbReference>
<dbReference type="InterPro" id="IPR041664">
    <property type="entry name" value="AAA_16"/>
</dbReference>
<dbReference type="AlphaFoldDB" id="A0A7Z1AX51"/>
<dbReference type="Proteomes" id="UP000185696">
    <property type="component" value="Unassembled WGS sequence"/>
</dbReference>
<dbReference type="SUPFAM" id="SSF46894">
    <property type="entry name" value="C-terminal effector domain of the bipartite response regulators"/>
    <property type="match status" value="1"/>
</dbReference>
<dbReference type="InterPro" id="IPR000792">
    <property type="entry name" value="Tscrpt_reg_LuxR_C"/>
</dbReference>
<gene>
    <name evidence="4" type="ORF">BLA60_22105</name>
</gene>
<reference evidence="4 5" key="1">
    <citation type="submission" date="2016-12" db="EMBL/GenBank/DDBJ databases">
        <title>The draft genome sequence of Actinophytocola xinjiangensis.</title>
        <authorList>
            <person name="Wang W."/>
            <person name="Yuan L."/>
        </authorList>
    </citation>
    <scope>NUCLEOTIDE SEQUENCE [LARGE SCALE GENOMIC DNA]</scope>
    <source>
        <strain evidence="4 5">CGMCC 4.4663</strain>
    </source>
</reference>
<sequence>MGAYPTTNTAPVMARPAFVGRAPELAALTHTAAQPTAVVLIEGEPGIGKSRLVREYLGSRPAGSTRVVHALCPPYREPFSLAPIVDALREATDGVAGLALTPLAGALRPLLPEWAADLPPALEPLPDSTSAQHRLFRAIAEVLNALDVGVLVVEDVHWADDATLEFLLFHTSSRANGDRSLVVTYRPEEIPADSLLRRLSSRTGEASRLRLALSSLSREETASLASSMLDGMPVTDLFRDFLFDRSEGVPLAVEELMRLMHARADLYRRENGWVRRRLTGIDVPPSIRDAALERLGRLAPHVQQLLRAAAILADPADQATLTAVSGLSDGEVDDAVAVAVASSWLHDDDHGHLAFRHVLNCQAVDETVPEPQRRALHLRAGQALESRTPPPLTRLARHFRAAGESGRWRKYAEQAADQAVDTGDRMAATKLLLDVVRTVTGPPEVVARLARKLGDAALFRYEAVDDLQSTVVATLDEVLRGAGLTPQDAAEIRERRGRMLLQLGDWQTGHRELELAIAGLDHDPAHAAHAMTYLGWPAANPKPVAEHLEWLNRAARMADRVPNPALRLALKADRAMALVFLGDESGWATADALPERWTGPDESWTTSGRNPTREIARANANLGNAATLWGRYAEAERRLALSIEQSAADDDQRVHMAALASQARLHWHLGRWDQRERVARLAADQRAVAYPVNQELQVVDGLHDMVAGAWEQAMDKFASVLNASPTSGEQELPTWAAGCLARAALAGGDVDTAIEVSQAPFAMLVRSGLWLWATDLVQPRIAALVRVGRVAEAADAVAAFADGLATSTAAAPHAALATCRAMLAEATGTATDTAIEAFAVAAAAWEGLPRPYEAALAVERQAVLLLGVGRAQAGVALLTRAFERLSDLGARRDADRIAQLLREHGTDVARPWHGGRRGYGDALSPRELEVARLVAEGRTNREIGQELFLSPKTVARHLTSVMRKLEVTSRTAVALRLHGTDS</sequence>
<organism evidence="4 5">
    <name type="scientific">Actinophytocola xinjiangensis</name>
    <dbReference type="NCBI Taxonomy" id="485602"/>
    <lineage>
        <taxon>Bacteria</taxon>
        <taxon>Bacillati</taxon>
        <taxon>Actinomycetota</taxon>
        <taxon>Actinomycetes</taxon>
        <taxon>Pseudonocardiales</taxon>
        <taxon>Pseudonocardiaceae</taxon>
    </lineage>
</organism>
<dbReference type="RefSeq" id="WP_075134867.1">
    <property type="nucleotide sequence ID" value="NZ_MSIF01000011.1"/>
</dbReference>
<dbReference type="EMBL" id="MSIF01000011">
    <property type="protein sequence ID" value="OLF08712.1"/>
    <property type="molecule type" value="Genomic_DNA"/>
</dbReference>
<dbReference type="OrthoDB" id="5476461at2"/>
<comment type="caution">
    <text evidence="4">The sequence shown here is derived from an EMBL/GenBank/DDBJ whole genome shotgun (WGS) entry which is preliminary data.</text>
</comment>
<dbReference type="PROSITE" id="PS00622">
    <property type="entry name" value="HTH_LUXR_1"/>
    <property type="match status" value="1"/>
</dbReference>
<dbReference type="InterPro" id="IPR016032">
    <property type="entry name" value="Sig_transdc_resp-reg_C-effctor"/>
</dbReference>
<dbReference type="GO" id="GO:0005737">
    <property type="term" value="C:cytoplasm"/>
    <property type="evidence" value="ECO:0007669"/>
    <property type="project" value="TreeGrafter"/>
</dbReference>
<dbReference type="GO" id="GO:0005524">
    <property type="term" value="F:ATP binding"/>
    <property type="evidence" value="ECO:0007669"/>
    <property type="project" value="UniProtKB-KW"/>
</dbReference>
<name>A0A7Z1AX51_9PSEU</name>
<evidence type="ECO:0000259" key="3">
    <source>
        <dbReference type="PROSITE" id="PS50043"/>
    </source>
</evidence>
<dbReference type="SMART" id="SM00421">
    <property type="entry name" value="HTH_LUXR"/>
    <property type="match status" value="1"/>
</dbReference>
<dbReference type="InterPro" id="IPR036388">
    <property type="entry name" value="WH-like_DNA-bd_sf"/>
</dbReference>
<dbReference type="PANTHER" id="PTHR16305:SF35">
    <property type="entry name" value="TRANSCRIPTIONAL ACTIVATOR DOMAIN"/>
    <property type="match status" value="1"/>
</dbReference>
<evidence type="ECO:0000313" key="5">
    <source>
        <dbReference type="Proteomes" id="UP000185696"/>
    </source>
</evidence>
<keyword evidence="1" id="KW-0547">Nucleotide-binding</keyword>
<keyword evidence="5" id="KW-1185">Reference proteome</keyword>
<evidence type="ECO:0000313" key="4">
    <source>
        <dbReference type="EMBL" id="OLF08712.1"/>
    </source>
</evidence>
<dbReference type="Gene3D" id="1.25.40.10">
    <property type="entry name" value="Tetratricopeptide repeat domain"/>
    <property type="match status" value="1"/>
</dbReference>
<evidence type="ECO:0000256" key="2">
    <source>
        <dbReference type="ARBA" id="ARBA00022840"/>
    </source>
</evidence>
<dbReference type="Pfam" id="PF13191">
    <property type="entry name" value="AAA_16"/>
    <property type="match status" value="1"/>
</dbReference>
<keyword evidence="2" id="KW-0067">ATP-binding</keyword>
<dbReference type="InterPro" id="IPR011990">
    <property type="entry name" value="TPR-like_helical_dom_sf"/>
</dbReference>
<dbReference type="PROSITE" id="PS50043">
    <property type="entry name" value="HTH_LUXR_2"/>
    <property type="match status" value="1"/>
</dbReference>
<proteinExistence type="predicted"/>
<protein>
    <recommendedName>
        <fullName evidence="3">HTH luxR-type domain-containing protein</fullName>
    </recommendedName>
</protein>
<feature type="domain" description="HTH luxR-type" evidence="3">
    <location>
        <begin position="916"/>
        <end position="981"/>
    </location>
</feature>
<evidence type="ECO:0000256" key="1">
    <source>
        <dbReference type="ARBA" id="ARBA00022741"/>
    </source>
</evidence>
<accession>A0A7Z1AX51</accession>
<dbReference type="PANTHER" id="PTHR16305">
    <property type="entry name" value="TESTICULAR SOLUBLE ADENYLYL CYCLASE"/>
    <property type="match status" value="1"/>
</dbReference>